<reference evidence="8" key="1">
    <citation type="submission" date="2021-02" db="EMBL/GenBank/DDBJ databases">
        <title>The CRISPR/cas machinery reduction and long-range gene transfer in the hot spring cyanobacterium Synechococcus.</title>
        <authorList>
            <person name="Dvorak P."/>
            <person name="Jahodarova E."/>
            <person name="Hasler P."/>
            <person name="Poulickova A."/>
        </authorList>
    </citation>
    <scope>NUCLEOTIDE SEQUENCE</scope>
    <source>
        <strain evidence="8">Rupite</strain>
    </source>
</reference>
<protein>
    <recommendedName>
        <fullName evidence="2">heme oxygenase (biliverdin-producing)</fullName>
        <ecNumber evidence="2">1.14.14.18</ecNumber>
    </recommendedName>
</protein>
<evidence type="ECO:0000313" key="8">
    <source>
        <dbReference type="EMBL" id="MCJ2542105.1"/>
    </source>
</evidence>
<comment type="catalytic activity">
    <reaction evidence="7">
        <text>heme b + 3 reduced [NADPH--hemoprotein reductase] + 3 O2 = biliverdin IXalpha + CO + Fe(2+) + 3 oxidized [NADPH--hemoprotein reductase] + 3 H2O + H(+)</text>
        <dbReference type="Rhea" id="RHEA:21764"/>
        <dbReference type="Rhea" id="RHEA-COMP:11964"/>
        <dbReference type="Rhea" id="RHEA-COMP:11965"/>
        <dbReference type="ChEBI" id="CHEBI:15377"/>
        <dbReference type="ChEBI" id="CHEBI:15378"/>
        <dbReference type="ChEBI" id="CHEBI:15379"/>
        <dbReference type="ChEBI" id="CHEBI:17245"/>
        <dbReference type="ChEBI" id="CHEBI:29033"/>
        <dbReference type="ChEBI" id="CHEBI:57618"/>
        <dbReference type="ChEBI" id="CHEBI:57991"/>
        <dbReference type="ChEBI" id="CHEBI:58210"/>
        <dbReference type="ChEBI" id="CHEBI:60344"/>
        <dbReference type="EC" id="1.14.14.18"/>
    </reaction>
</comment>
<comment type="caution">
    <text evidence="8">The sequence shown here is derived from an EMBL/GenBank/DDBJ whole genome shotgun (WGS) entry which is preliminary data.</text>
</comment>
<keyword evidence="4" id="KW-0479">Metal-binding</keyword>
<dbReference type="InterPro" id="IPR002051">
    <property type="entry name" value="Haem_Oase"/>
</dbReference>
<evidence type="ECO:0000256" key="6">
    <source>
        <dbReference type="ARBA" id="ARBA00023004"/>
    </source>
</evidence>
<accession>A0ABT0C8J7</accession>
<dbReference type="PANTHER" id="PTHR10720">
    <property type="entry name" value="HEME OXYGENASE"/>
    <property type="match status" value="1"/>
</dbReference>
<comment type="similarity">
    <text evidence="1">Belongs to the heme oxygenase family.</text>
</comment>
<gene>
    <name evidence="8" type="ORF">JX360_04150</name>
</gene>
<dbReference type="InterPro" id="IPR016084">
    <property type="entry name" value="Haem_Oase-like_multi-hlx"/>
</dbReference>
<keyword evidence="9" id="KW-1185">Reference proteome</keyword>
<evidence type="ECO:0000313" key="9">
    <source>
        <dbReference type="Proteomes" id="UP000830835"/>
    </source>
</evidence>
<dbReference type="CDD" id="cd19165">
    <property type="entry name" value="HemeO"/>
    <property type="match status" value="1"/>
</dbReference>
<dbReference type="Proteomes" id="UP000830835">
    <property type="component" value="Unassembled WGS sequence"/>
</dbReference>
<dbReference type="EC" id="1.14.14.18" evidence="2"/>
<dbReference type="PRINTS" id="PR00088">
    <property type="entry name" value="HAEMOXYGNASE"/>
</dbReference>
<evidence type="ECO:0000256" key="1">
    <source>
        <dbReference type="ARBA" id="ARBA00006134"/>
    </source>
</evidence>
<keyword evidence="5" id="KW-0560">Oxidoreductase</keyword>
<dbReference type="SUPFAM" id="SSF48613">
    <property type="entry name" value="Heme oxygenase-like"/>
    <property type="match status" value="1"/>
</dbReference>
<dbReference type="Gene3D" id="1.20.910.10">
    <property type="entry name" value="Heme oxygenase-like"/>
    <property type="match status" value="1"/>
</dbReference>
<dbReference type="PROSITE" id="PS00593">
    <property type="entry name" value="HEME_OXYGENASE"/>
    <property type="match status" value="1"/>
</dbReference>
<sequence>MSVQLREGTKQSHTMAENVGFIKCFLKGVVDKRTYSRYVGNFYFVYSALEEGFTQLRQHPVVGKLYYPELWRKSSIEQDLAYFVGPNWRSTVQPSPACQVYVERIREIAKNDPVLLVAHAYTRYIGDLSGGQILKKIARRAMDLPEGEGTAFYDFEQIPHEGKFKQRYRAQMDALGLDQVTIDRIVAEANYAFKMNMDLFKELEGNWLLSMARLTWNSLKSQFQRKPARSEAAAPSS</sequence>
<keyword evidence="3" id="KW-0349">Heme</keyword>
<evidence type="ECO:0000256" key="3">
    <source>
        <dbReference type="ARBA" id="ARBA00022617"/>
    </source>
</evidence>
<organism evidence="8 9">
    <name type="scientific">Thermostichus vulcanus str. 'Rupite'</name>
    <dbReference type="NCBI Taxonomy" id="2813851"/>
    <lineage>
        <taxon>Bacteria</taxon>
        <taxon>Bacillati</taxon>
        <taxon>Cyanobacteriota</taxon>
        <taxon>Cyanophyceae</taxon>
        <taxon>Thermostichales</taxon>
        <taxon>Thermostichaceae</taxon>
        <taxon>Thermostichus</taxon>
    </lineage>
</organism>
<evidence type="ECO:0000256" key="4">
    <source>
        <dbReference type="ARBA" id="ARBA00022723"/>
    </source>
</evidence>
<dbReference type="PIRSF" id="PIRSF000343">
    <property type="entry name" value="Haem_Oase"/>
    <property type="match status" value="1"/>
</dbReference>
<dbReference type="EMBL" id="JAFIRA010000006">
    <property type="protein sequence ID" value="MCJ2542105.1"/>
    <property type="molecule type" value="Genomic_DNA"/>
</dbReference>
<dbReference type="InterPro" id="IPR018207">
    <property type="entry name" value="Haem_oxygenase_CS"/>
</dbReference>
<proteinExistence type="inferred from homology"/>
<keyword evidence="6" id="KW-0408">Iron</keyword>
<evidence type="ECO:0000256" key="2">
    <source>
        <dbReference type="ARBA" id="ARBA00012360"/>
    </source>
</evidence>
<name>A0ABT0C8J7_THEVL</name>
<evidence type="ECO:0000256" key="5">
    <source>
        <dbReference type="ARBA" id="ARBA00023002"/>
    </source>
</evidence>
<dbReference type="PANTHER" id="PTHR10720:SF0">
    <property type="entry name" value="HEME OXYGENASE"/>
    <property type="match status" value="1"/>
</dbReference>
<evidence type="ECO:0000256" key="7">
    <source>
        <dbReference type="ARBA" id="ARBA00048328"/>
    </source>
</evidence>
<dbReference type="InterPro" id="IPR016053">
    <property type="entry name" value="Haem_Oase-like"/>
</dbReference>
<dbReference type="Pfam" id="PF01126">
    <property type="entry name" value="Heme_oxygenase"/>
    <property type="match status" value="1"/>
</dbReference>